<evidence type="ECO:0000313" key="2">
    <source>
        <dbReference type="EMBL" id="EMI53274.1"/>
    </source>
</evidence>
<protein>
    <submittedName>
        <fullName evidence="2">Gluconate permease</fullName>
    </submittedName>
</protein>
<feature type="transmembrane region" description="Helical" evidence="1">
    <location>
        <begin position="268"/>
        <end position="290"/>
    </location>
</feature>
<dbReference type="GO" id="GO:0005886">
    <property type="term" value="C:plasma membrane"/>
    <property type="evidence" value="ECO:0007669"/>
    <property type="project" value="TreeGrafter"/>
</dbReference>
<feature type="transmembrane region" description="Helical" evidence="1">
    <location>
        <begin position="311"/>
        <end position="328"/>
    </location>
</feature>
<feature type="transmembrane region" description="Helical" evidence="1">
    <location>
        <begin position="237"/>
        <end position="256"/>
    </location>
</feature>
<keyword evidence="1" id="KW-1133">Transmembrane helix</keyword>
<dbReference type="Proteomes" id="UP000011885">
    <property type="component" value="Unassembled WGS sequence"/>
</dbReference>
<dbReference type="GO" id="GO:0015128">
    <property type="term" value="F:gluconate transmembrane transporter activity"/>
    <property type="evidence" value="ECO:0007669"/>
    <property type="project" value="InterPro"/>
</dbReference>
<dbReference type="AlphaFoldDB" id="M5TW66"/>
<feature type="transmembrane region" description="Helical" evidence="1">
    <location>
        <begin position="348"/>
        <end position="377"/>
    </location>
</feature>
<proteinExistence type="predicted"/>
<feature type="transmembrane region" description="Helical" evidence="1">
    <location>
        <begin position="136"/>
        <end position="154"/>
    </location>
</feature>
<evidence type="ECO:0000313" key="3">
    <source>
        <dbReference type="Proteomes" id="UP000011885"/>
    </source>
</evidence>
<dbReference type="PATRIC" id="fig|1263870.3.peg.5556"/>
<feature type="transmembrane region" description="Helical" evidence="1">
    <location>
        <begin position="28"/>
        <end position="47"/>
    </location>
</feature>
<keyword evidence="1" id="KW-0472">Membrane</keyword>
<feature type="transmembrane region" description="Helical" evidence="1">
    <location>
        <begin position="174"/>
        <end position="197"/>
    </location>
</feature>
<comment type="caution">
    <text evidence="2">The sequence shown here is derived from an EMBL/GenBank/DDBJ whole genome shotgun (WGS) entry which is preliminary data.</text>
</comment>
<feature type="transmembrane region" description="Helical" evidence="1">
    <location>
        <begin position="54"/>
        <end position="72"/>
    </location>
</feature>
<keyword evidence="3" id="KW-1185">Reference proteome</keyword>
<dbReference type="OrthoDB" id="9787129at2"/>
<gene>
    <name evidence="2" type="ORF">RSSM_05247</name>
</gene>
<accession>M5TW66</accession>
<evidence type="ECO:0000256" key="1">
    <source>
        <dbReference type="SAM" id="Phobius"/>
    </source>
</evidence>
<dbReference type="PANTHER" id="PTHR30354:SF11">
    <property type="entry name" value="PERMEASE"/>
    <property type="match status" value="1"/>
</dbReference>
<feature type="transmembrane region" description="Helical" evidence="1">
    <location>
        <begin position="389"/>
        <end position="412"/>
    </location>
</feature>
<reference evidence="2 3" key="1">
    <citation type="journal article" date="2013" name="Mar. Genomics">
        <title>Expression of sulfatases in Rhodopirellula baltica and the diversity of sulfatases in the genus Rhodopirellula.</title>
        <authorList>
            <person name="Wegner C.E."/>
            <person name="Richter-Heitmann T."/>
            <person name="Klindworth A."/>
            <person name="Klockow C."/>
            <person name="Richter M."/>
            <person name="Achstetter T."/>
            <person name="Glockner F.O."/>
            <person name="Harder J."/>
        </authorList>
    </citation>
    <scope>NUCLEOTIDE SEQUENCE [LARGE SCALE GENOMIC DNA]</scope>
    <source>
        <strain evidence="2 3">SM41</strain>
    </source>
</reference>
<dbReference type="Pfam" id="PF02447">
    <property type="entry name" value="GntP_permease"/>
    <property type="match status" value="1"/>
</dbReference>
<feature type="transmembrane region" description="Helical" evidence="1">
    <location>
        <begin position="99"/>
        <end position="124"/>
    </location>
</feature>
<sequence>MQLLILFLCVAVLLVAISGWKLHPFLALLAIGLLYGIACGLGPVRSVELLTEGFAGTLQWIAIIMVLGAMIGEISNDTGGASLIARSTLKLSGEKRLPYAMGITGYIISIPVFVDVAYIMMQSVTEALAAKSKQNILGVGLSLATGLTATHALMPPTPGPLAVAGILDGQLGRIILINFFVAFSAMAGGLAWAIFYCRKVELDADRIIRERYASKSKDTLSKGVSSDSKSQPHNQSIWIACLPIFAPLVLIAIGSFTPSESTNHWSTMARFLGSPLVALSIGVILATLQYGRDVSMSRLSSVTERAIEKTALVVMLTGAGGAFGHVIKNSGVTETISQYASEIESVGFLFPFLLASIITTTTGSITVSMITTASIVAPALTTLGISAEMAAALIGSGSFCVFHVNSSFFWLLNRLHDAPPTVLLKTYTVQSLCMGLGALAAVLLLKLCGLQ</sequence>
<feature type="transmembrane region" description="Helical" evidence="1">
    <location>
        <begin position="424"/>
        <end position="445"/>
    </location>
</feature>
<dbReference type="EMBL" id="ANOH01000364">
    <property type="protein sequence ID" value="EMI53274.1"/>
    <property type="molecule type" value="Genomic_DNA"/>
</dbReference>
<organism evidence="2 3">
    <name type="scientific">Rhodopirellula sallentina SM41</name>
    <dbReference type="NCBI Taxonomy" id="1263870"/>
    <lineage>
        <taxon>Bacteria</taxon>
        <taxon>Pseudomonadati</taxon>
        <taxon>Planctomycetota</taxon>
        <taxon>Planctomycetia</taxon>
        <taxon>Pirellulales</taxon>
        <taxon>Pirellulaceae</taxon>
        <taxon>Rhodopirellula</taxon>
    </lineage>
</organism>
<name>M5TW66_9BACT</name>
<keyword evidence="1" id="KW-0812">Transmembrane</keyword>
<dbReference type="PANTHER" id="PTHR30354">
    <property type="entry name" value="GNT FAMILY GLUCONATE TRANSPORTER"/>
    <property type="match status" value="1"/>
</dbReference>
<dbReference type="InterPro" id="IPR003474">
    <property type="entry name" value="Glcn_transporter"/>
</dbReference>